<name>A0A517SZT4_9BACT</name>
<keyword evidence="1" id="KW-0472">Membrane</keyword>
<keyword evidence="1" id="KW-0812">Transmembrane</keyword>
<protein>
    <submittedName>
        <fullName evidence="2">Uncharacterized protein</fullName>
    </submittedName>
</protein>
<reference evidence="2 3" key="1">
    <citation type="submission" date="2019-02" db="EMBL/GenBank/DDBJ databases">
        <title>Deep-cultivation of Planctomycetes and their phenomic and genomic characterization uncovers novel biology.</title>
        <authorList>
            <person name="Wiegand S."/>
            <person name="Jogler M."/>
            <person name="Boedeker C."/>
            <person name="Pinto D."/>
            <person name="Vollmers J."/>
            <person name="Rivas-Marin E."/>
            <person name="Kohn T."/>
            <person name="Peeters S.H."/>
            <person name="Heuer A."/>
            <person name="Rast P."/>
            <person name="Oberbeckmann S."/>
            <person name="Bunk B."/>
            <person name="Jeske O."/>
            <person name="Meyerdierks A."/>
            <person name="Storesund J.E."/>
            <person name="Kallscheuer N."/>
            <person name="Luecker S."/>
            <person name="Lage O.M."/>
            <person name="Pohl T."/>
            <person name="Merkel B.J."/>
            <person name="Hornburger P."/>
            <person name="Mueller R.-W."/>
            <person name="Bruemmer F."/>
            <person name="Labrenz M."/>
            <person name="Spormann A.M."/>
            <person name="Op den Camp H."/>
            <person name="Overmann J."/>
            <person name="Amann R."/>
            <person name="Jetten M.S.M."/>
            <person name="Mascher T."/>
            <person name="Medema M.H."/>
            <person name="Devos D.P."/>
            <person name="Kaster A.-K."/>
            <person name="Ovreas L."/>
            <person name="Rohde M."/>
            <person name="Galperin M.Y."/>
            <person name="Jogler C."/>
        </authorList>
    </citation>
    <scope>NUCLEOTIDE SEQUENCE [LARGE SCALE GENOMIC DNA]</scope>
    <source>
        <strain evidence="2 3">SV_7m_r</strain>
    </source>
</reference>
<sequence>MHHLNLLFVTFFLALLLASTLVVHAVCVAIHFDMGPVIDLNGTRISWVVVAFLCLGVLLLHHQGMKLQARKSPRQSS</sequence>
<keyword evidence="3" id="KW-1185">Reference proteome</keyword>
<dbReference type="EMBL" id="CP036272">
    <property type="protein sequence ID" value="QDT61541.1"/>
    <property type="molecule type" value="Genomic_DNA"/>
</dbReference>
<accession>A0A517SZT4</accession>
<evidence type="ECO:0000313" key="2">
    <source>
        <dbReference type="EMBL" id="QDT61541.1"/>
    </source>
</evidence>
<dbReference type="RefSeq" id="WP_419187611.1">
    <property type="nucleotide sequence ID" value="NZ_CP036272.1"/>
</dbReference>
<organism evidence="2 3">
    <name type="scientific">Stieleria bergensis</name>
    <dbReference type="NCBI Taxonomy" id="2528025"/>
    <lineage>
        <taxon>Bacteria</taxon>
        <taxon>Pseudomonadati</taxon>
        <taxon>Planctomycetota</taxon>
        <taxon>Planctomycetia</taxon>
        <taxon>Pirellulales</taxon>
        <taxon>Pirellulaceae</taxon>
        <taxon>Stieleria</taxon>
    </lineage>
</organism>
<keyword evidence="1" id="KW-1133">Transmembrane helix</keyword>
<dbReference type="Proteomes" id="UP000315003">
    <property type="component" value="Chromosome"/>
</dbReference>
<feature type="transmembrane region" description="Helical" evidence="1">
    <location>
        <begin position="44"/>
        <end position="61"/>
    </location>
</feature>
<dbReference type="AlphaFoldDB" id="A0A517SZT4"/>
<gene>
    <name evidence="2" type="ORF">SV7mr_40780</name>
</gene>
<evidence type="ECO:0000313" key="3">
    <source>
        <dbReference type="Proteomes" id="UP000315003"/>
    </source>
</evidence>
<evidence type="ECO:0000256" key="1">
    <source>
        <dbReference type="SAM" id="Phobius"/>
    </source>
</evidence>
<proteinExistence type="predicted"/>